<feature type="transmembrane region" description="Helical" evidence="17">
    <location>
        <begin position="196"/>
        <end position="215"/>
    </location>
</feature>
<feature type="non-terminal residue" evidence="20">
    <location>
        <position position="1"/>
    </location>
</feature>
<evidence type="ECO:0000256" key="17">
    <source>
        <dbReference type="SAM" id="Phobius"/>
    </source>
</evidence>
<feature type="transmembrane region" description="Helical" evidence="17">
    <location>
        <begin position="147"/>
        <end position="175"/>
    </location>
</feature>
<sequence>DATDDQPFVTDRERMSGYETNLYLYSEEMEDRPRISTLINSLANYSNTIPAATDPDAKPQPGARMGTLIGVYLPCIQNIFGVILFIRLTWVVGTAGAFMGFLIVLTCCCVTMLTAISMSAIATNGVVPGGGSYFMISRSLGPEFGGAVGMLFYTGTTLAAAMYIVGAVEIVLTYMAPSLSIFGDFTKDASIMYNNFRVYGTCLLMVMGLIVFVGVKFVNKFATVALACVLFSILAVYVGIFVNFNGNDNLFMCVLGKRLLKDISVSDCHKNSSGPLHKIFCGNSSTCDPYYEANEISTVRGIKGLSSGVFLNNIENSFLEIGQFIAQSKDPDEVEPLDRPVYNQVFADITTSFTILIGIFFPSVTGIMAGSNRSGDLADAQKSIPIGTICAILTTSTVYLSSVLLFAGTVDNLLLRDKFGQSIGGRLVVANIAWPNQWVILIGSFLSTLGAGLQSLTGAPRLLQAIAKDGIIPFLSPFAVSSRRGEPTRALILTVLICQCGILLGNVDYLAPLLSMFFLMCYGFVNLACALQTLLRTPNWRPRFKYYHWSLSFIGLSLCIAVMFMTSWYYALLAMGMAGCIYKYIEYRGAEKEWGDGIRGLALSAARYSLLRLEEGPPHTKNWRPQILILAKLTVDMLPKYRKLFAFAAQLKAGKGLTVCVSVIRGDYTRGVGEAMAAKQSLRRTMDEERVKGFVDVLVARNVTDGLSHLIQTTGLGGMKPNTVILGWPYGWRQSEDEKTWQVFLQTVRNVAAARMALLVPKGINFFPDSSEKVVGNIDIWWIVHDGGLLMLLPFLLKQHRTWKNCRMRIFTVAQMEDNSIQMKKDLKMFLYHLRIEAEVEVVEMMDSDISAYTYERTLMMEQRNQMLRELRLNKKESLGVVQTLVDFNDVPSEEKLPLVQAIVDHHHNVDVKTATKVRFQEPGKEGVTEEVEESNEEETKE</sequence>
<evidence type="ECO:0000256" key="10">
    <source>
        <dbReference type="ARBA" id="ARBA00023065"/>
    </source>
</evidence>
<feature type="transmembrane region" description="Helical" evidence="17">
    <location>
        <begin position="547"/>
        <end position="571"/>
    </location>
</feature>
<keyword evidence="21" id="KW-1185">Reference proteome</keyword>
<evidence type="ECO:0000259" key="18">
    <source>
        <dbReference type="Pfam" id="PF00324"/>
    </source>
</evidence>
<dbReference type="GO" id="GO:0015379">
    <property type="term" value="F:potassium:chloride symporter activity"/>
    <property type="evidence" value="ECO:0007669"/>
    <property type="project" value="InterPro"/>
</dbReference>
<dbReference type="InterPro" id="IPR018491">
    <property type="entry name" value="SLC12_C"/>
</dbReference>
<evidence type="ECO:0000256" key="11">
    <source>
        <dbReference type="ARBA" id="ARBA00023136"/>
    </source>
</evidence>
<evidence type="ECO:0000256" key="3">
    <source>
        <dbReference type="ARBA" id="ARBA00022475"/>
    </source>
</evidence>
<dbReference type="Proteomes" id="UP000502823">
    <property type="component" value="Unassembled WGS sequence"/>
</dbReference>
<keyword evidence="13" id="KW-0868">Chloride</keyword>
<comment type="subcellular location">
    <subcellularLocation>
        <location evidence="1">Cell membrane</location>
        <topology evidence="1">Multi-pass membrane protein</topology>
    </subcellularLocation>
</comment>
<keyword evidence="11 17" id="KW-0472">Membrane</keyword>
<feature type="transmembrane region" description="Helical" evidence="17">
    <location>
        <begin position="513"/>
        <end position="535"/>
    </location>
</feature>
<keyword evidence="4" id="KW-0633">Potassium transport</keyword>
<evidence type="ECO:0000256" key="6">
    <source>
        <dbReference type="ARBA" id="ARBA00022692"/>
    </source>
</evidence>
<comment type="similarity">
    <text evidence="14">Belongs to the SLC12A transporter family. K/Cl co-transporter subfamily.</text>
</comment>
<keyword evidence="3" id="KW-1003">Cell membrane</keyword>
<feature type="transmembrane region" description="Helical" evidence="17">
    <location>
        <begin position="98"/>
        <end position="127"/>
    </location>
</feature>
<protein>
    <recommendedName>
        <fullName evidence="22">Amino acid permease/ SLC12A domain-containing protein</fullName>
    </recommendedName>
</protein>
<dbReference type="FunFam" id="1.20.1740.10:FF:000037">
    <property type="entry name" value="Uncharacterized protein, isoform F"/>
    <property type="match status" value="1"/>
</dbReference>
<dbReference type="PANTHER" id="PTHR11827">
    <property type="entry name" value="SOLUTE CARRIER FAMILY 12, CATION COTRANSPORTERS"/>
    <property type="match status" value="1"/>
</dbReference>
<reference evidence="21" key="1">
    <citation type="submission" date="2020-01" db="EMBL/GenBank/DDBJ databases">
        <title>Draft genome sequence of the Termite Coptotermes fromosanus.</title>
        <authorList>
            <person name="Itakura S."/>
            <person name="Yosikawa Y."/>
            <person name="Umezawa K."/>
        </authorList>
    </citation>
    <scope>NUCLEOTIDE SEQUENCE [LARGE SCALE GENOMIC DNA]</scope>
</reference>
<name>A0A6L2QCI5_COPFO</name>
<keyword evidence="6 17" id="KW-0812">Transmembrane</keyword>
<dbReference type="GO" id="GO:0045202">
    <property type="term" value="C:synapse"/>
    <property type="evidence" value="ECO:0007669"/>
    <property type="project" value="GOC"/>
</dbReference>
<keyword evidence="10" id="KW-0406">Ion transport</keyword>
<evidence type="ECO:0000256" key="13">
    <source>
        <dbReference type="ARBA" id="ARBA00023214"/>
    </source>
</evidence>
<dbReference type="Pfam" id="PF03522">
    <property type="entry name" value="SLC12"/>
    <property type="match status" value="2"/>
</dbReference>
<keyword evidence="9 17" id="KW-1133">Transmembrane helix</keyword>
<evidence type="ECO:0000256" key="12">
    <source>
        <dbReference type="ARBA" id="ARBA00023180"/>
    </source>
</evidence>
<feature type="domain" description="Amino acid permease/ SLC12A" evidence="18">
    <location>
        <begin position="346"/>
        <end position="628"/>
    </location>
</feature>
<feature type="non-terminal residue" evidence="20">
    <location>
        <position position="942"/>
    </location>
</feature>
<dbReference type="PRINTS" id="PR01081">
    <property type="entry name" value="KCLTRNSPORT"/>
</dbReference>
<keyword evidence="5" id="KW-0597">Phosphoprotein</keyword>
<organism evidence="20 21">
    <name type="scientific">Coptotermes formosanus</name>
    <name type="common">Formosan subterranean termite</name>
    <dbReference type="NCBI Taxonomy" id="36987"/>
    <lineage>
        <taxon>Eukaryota</taxon>
        <taxon>Metazoa</taxon>
        <taxon>Ecdysozoa</taxon>
        <taxon>Arthropoda</taxon>
        <taxon>Hexapoda</taxon>
        <taxon>Insecta</taxon>
        <taxon>Pterygota</taxon>
        <taxon>Neoptera</taxon>
        <taxon>Polyneoptera</taxon>
        <taxon>Dictyoptera</taxon>
        <taxon>Blattodea</taxon>
        <taxon>Blattoidea</taxon>
        <taxon>Termitoidae</taxon>
        <taxon>Rhinotermitidae</taxon>
        <taxon>Coptotermes</taxon>
    </lineage>
</organism>
<evidence type="ECO:0000256" key="7">
    <source>
        <dbReference type="ARBA" id="ARBA00022847"/>
    </source>
</evidence>
<gene>
    <name evidence="20" type="ORF">Cfor_04287</name>
</gene>
<feature type="domain" description="Amino acid permease/ SLC12A" evidence="18">
    <location>
        <begin position="71"/>
        <end position="249"/>
    </location>
</feature>
<evidence type="ECO:0000256" key="2">
    <source>
        <dbReference type="ARBA" id="ARBA00022448"/>
    </source>
</evidence>
<dbReference type="GO" id="GO:0055064">
    <property type="term" value="P:chloride ion homeostasis"/>
    <property type="evidence" value="ECO:0007669"/>
    <property type="project" value="TreeGrafter"/>
</dbReference>
<dbReference type="InterPro" id="IPR000076">
    <property type="entry name" value="KCL_cotranspt"/>
</dbReference>
<evidence type="ECO:0000256" key="15">
    <source>
        <dbReference type="ARBA" id="ARBA00047825"/>
    </source>
</evidence>
<evidence type="ECO:0000256" key="16">
    <source>
        <dbReference type="SAM" id="MobiDB-lite"/>
    </source>
</evidence>
<dbReference type="Gene3D" id="1.20.1740.10">
    <property type="entry name" value="Amino acid/polyamine transporter I"/>
    <property type="match status" value="1"/>
</dbReference>
<feature type="compositionally biased region" description="Acidic residues" evidence="16">
    <location>
        <begin position="929"/>
        <end position="942"/>
    </location>
</feature>
<dbReference type="GO" id="GO:0006884">
    <property type="term" value="P:cell volume homeostasis"/>
    <property type="evidence" value="ECO:0007669"/>
    <property type="project" value="TreeGrafter"/>
</dbReference>
<evidence type="ECO:0000256" key="4">
    <source>
        <dbReference type="ARBA" id="ARBA00022538"/>
    </source>
</evidence>
<dbReference type="GO" id="GO:0007268">
    <property type="term" value="P:chemical synaptic transmission"/>
    <property type="evidence" value="ECO:0007669"/>
    <property type="project" value="TreeGrafter"/>
</dbReference>
<proteinExistence type="inferred from homology"/>
<dbReference type="GO" id="GO:0005886">
    <property type="term" value="C:plasma membrane"/>
    <property type="evidence" value="ECO:0007669"/>
    <property type="project" value="UniProtKB-SubCell"/>
</dbReference>
<dbReference type="InParanoid" id="A0A6L2QCI5"/>
<dbReference type="InterPro" id="IPR004842">
    <property type="entry name" value="SLC12A_fam"/>
</dbReference>
<dbReference type="EMBL" id="BLKM01001046">
    <property type="protein sequence ID" value="GFG39727.1"/>
    <property type="molecule type" value="Genomic_DNA"/>
</dbReference>
<dbReference type="OrthoDB" id="2020542at2759"/>
<keyword evidence="7" id="KW-0769">Symport</keyword>
<dbReference type="GO" id="GO:1990573">
    <property type="term" value="P:potassium ion import across plasma membrane"/>
    <property type="evidence" value="ECO:0007669"/>
    <property type="project" value="TreeGrafter"/>
</dbReference>
<keyword evidence="2" id="KW-0813">Transport</keyword>
<comment type="catalytic activity">
    <reaction evidence="15">
        <text>K(+)(in) + chloride(in) = K(+)(out) + chloride(out)</text>
        <dbReference type="Rhea" id="RHEA:72427"/>
        <dbReference type="ChEBI" id="CHEBI:17996"/>
        <dbReference type="ChEBI" id="CHEBI:29103"/>
    </reaction>
</comment>
<evidence type="ECO:0000256" key="9">
    <source>
        <dbReference type="ARBA" id="ARBA00022989"/>
    </source>
</evidence>
<feature type="transmembrane region" description="Helical" evidence="17">
    <location>
        <begin position="65"/>
        <end position="86"/>
    </location>
</feature>
<evidence type="ECO:0000313" key="20">
    <source>
        <dbReference type="EMBL" id="GFG39727.1"/>
    </source>
</evidence>
<feature type="region of interest" description="Disordered" evidence="16">
    <location>
        <begin position="921"/>
        <end position="942"/>
    </location>
</feature>
<dbReference type="AlphaFoldDB" id="A0A6L2QCI5"/>
<dbReference type="NCBIfam" id="TIGR00930">
    <property type="entry name" value="2a30"/>
    <property type="match status" value="1"/>
</dbReference>
<feature type="transmembrane region" description="Helical" evidence="17">
    <location>
        <begin position="221"/>
        <end position="242"/>
    </location>
</feature>
<dbReference type="PANTHER" id="PTHR11827:SF73">
    <property type="entry name" value="KAZACHOC, ISOFORM G"/>
    <property type="match status" value="1"/>
</dbReference>
<evidence type="ECO:0000256" key="5">
    <source>
        <dbReference type="ARBA" id="ARBA00022553"/>
    </source>
</evidence>
<feature type="domain" description="SLC12A transporter C-terminal" evidence="19">
    <location>
        <begin position="774"/>
        <end position="878"/>
    </location>
</feature>
<feature type="domain" description="SLC12A transporter C-terminal" evidence="19">
    <location>
        <begin position="644"/>
        <end position="760"/>
    </location>
</feature>
<evidence type="ECO:0000256" key="8">
    <source>
        <dbReference type="ARBA" id="ARBA00022958"/>
    </source>
</evidence>
<feature type="transmembrane region" description="Helical" evidence="17">
    <location>
        <begin position="345"/>
        <end position="364"/>
    </location>
</feature>
<dbReference type="FunCoup" id="A0A6L2QCI5">
    <property type="interactions" value="476"/>
</dbReference>
<keyword evidence="12" id="KW-0325">Glycoprotein</keyword>
<evidence type="ECO:0000259" key="19">
    <source>
        <dbReference type="Pfam" id="PF03522"/>
    </source>
</evidence>
<dbReference type="InterPro" id="IPR004841">
    <property type="entry name" value="AA-permease/SLC12A_dom"/>
</dbReference>
<evidence type="ECO:0000256" key="1">
    <source>
        <dbReference type="ARBA" id="ARBA00004651"/>
    </source>
</evidence>
<evidence type="ECO:0000313" key="21">
    <source>
        <dbReference type="Proteomes" id="UP000502823"/>
    </source>
</evidence>
<keyword evidence="8" id="KW-0630">Potassium</keyword>
<evidence type="ECO:0008006" key="22">
    <source>
        <dbReference type="Google" id="ProtNLM"/>
    </source>
</evidence>
<evidence type="ECO:0000256" key="14">
    <source>
        <dbReference type="ARBA" id="ARBA00046331"/>
    </source>
</evidence>
<feature type="transmembrane region" description="Helical" evidence="17">
    <location>
        <begin position="384"/>
        <end position="408"/>
    </location>
</feature>
<comment type="caution">
    <text evidence="20">The sequence shown here is derived from an EMBL/GenBank/DDBJ whole genome shotgun (WGS) entry which is preliminary data.</text>
</comment>
<dbReference type="GO" id="GO:0055075">
    <property type="term" value="P:potassium ion homeostasis"/>
    <property type="evidence" value="ECO:0007669"/>
    <property type="project" value="TreeGrafter"/>
</dbReference>
<dbReference type="Pfam" id="PF00324">
    <property type="entry name" value="AA_permease"/>
    <property type="match status" value="2"/>
</dbReference>
<accession>A0A6L2QCI5</accession>